<keyword evidence="4" id="KW-0704">Schiff base</keyword>
<keyword evidence="10" id="KW-1185">Reference proteome</keyword>
<evidence type="ECO:0000256" key="8">
    <source>
        <dbReference type="PIRSR" id="PIRSR001365-2"/>
    </source>
</evidence>
<dbReference type="Gene3D" id="3.20.20.70">
    <property type="entry name" value="Aldolase class I"/>
    <property type="match status" value="1"/>
</dbReference>
<feature type="binding site" evidence="8">
    <location>
        <position position="213"/>
    </location>
    <ligand>
        <name>pyruvate</name>
        <dbReference type="ChEBI" id="CHEBI:15361"/>
    </ligand>
</feature>
<dbReference type="AlphaFoldDB" id="A0A517T9W7"/>
<reference evidence="9 10" key="1">
    <citation type="submission" date="2019-02" db="EMBL/GenBank/DDBJ databases">
        <title>Deep-cultivation of Planctomycetes and their phenomic and genomic characterization uncovers novel biology.</title>
        <authorList>
            <person name="Wiegand S."/>
            <person name="Jogler M."/>
            <person name="Boedeker C."/>
            <person name="Pinto D."/>
            <person name="Vollmers J."/>
            <person name="Rivas-Marin E."/>
            <person name="Kohn T."/>
            <person name="Peeters S.H."/>
            <person name="Heuer A."/>
            <person name="Rast P."/>
            <person name="Oberbeckmann S."/>
            <person name="Bunk B."/>
            <person name="Jeske O."/>
            <person name="Meyerdierks A."/>
            <person name="Storesund J.E."/>
            <person name="Kallscheuer N."/>
            <person name="Luecker S."/>
            <person name="Lage O.M."/>
            <person name="Pohl T."/>
            <person name="Merkel B.J."/>
            <person name="Hornburger P."/>
            <person name="Mueller R.-W."/>
            <person name="Bruemmer F."/>
            <person name="Labrenz M."/>
            <person name="Spormann A.M."/>
            <person name="Op den Camp H."/>
            <person name="Overmann J."/>
            <person name="Amann R."/>
            <person name="Jetten M.S.M."/>
            <person name="Mascher T."/>
            <person name="Medema M.H."/>
            <person name="Devos D.P."/>
            <person name="Kaster A.-K."/>
            <person name="Ovreas L."/>
            <person name="Rohde M."/>
            <person name="Galperin M.Y."/>
            <person name="Jogler C."/>
        </authorList>
    </citation>
    <scope>NUCLEOTIDE SEQUENCE [LARGE SCALE GENOMIC DNA]</scope>
    <source>
        <strain evidence="9 10">V22</strain>
    </source>
</reference>
<comment type="subcellular location">
    <subcellularLocation>
        <location evidence="1">Cytoplasm</location>
    </subcellularLocation>
</comment>
<dbReference type="InterPro" id="IPR020624">
    <property type="entry name" value="Schiff_base-form_aldolases_CS"/>
</dbReference>
<dbReference type="Proteomes" id="UP000319976">
    <property type="component" value="Chromosome"/>
</dbReference>
<dbReference type="OrthoDB" id="9771791at2"/>
<keyword evidence="5" id="KW-0119">Carbohydrate metabolism</keyword>
<dbReference type="PANTHER" id="PTHR12128">
    <property type="entry name" value="DIHYDRODIPICOLINATE SYNTHASE"/>
    <property type="match status" value="1"/>
</dbReference>
<keyword evidence="3 6" id="KW-0456">Lyase</keyword>
<evidence type="ECO:0000256" key="3">
    <source>
        <dbReference type="ARBA" id="ARBA00023239"/>
    </source>
</evidence>
<gene>
    <name evidence="9" type="primary">nanA</name>
    <name evidence="9" type="ORF">V22_24150</name>
</gene>
<evidence type="ECO:0000256" key="1">
    <source>
        <dbReference type="ARBA" id="ARBA00004496"/>
    </source>
</evidence>
<evidence type="ECO:0000256" key="5">
    <source>
        <dbReference type="ARBA" id="ARBA00023277"/>
    </source>
</evidence>
<evidence type="ECO:0000256" key="2">
    <source>
        <dbReference type="ARBA" id="ARBA00022490"/>
    </source>
</evidence>
<dbReference type="GO" id="GO:0005737">
    <property type="term" value="C:cytoplasm"/>
    <property type="evidence" value="ECO:0007669"/>
    <property type="project" value="UniProtKB-SubCell"/>
</dbReference>
<organism evidence="9 10">
    <name type="scientific">Calycomorphotria hydatis</name>
    <dbReference type="NCBI Taxonomy" id="2528027"/>
    <lineage>
        <taxon>Bacteria</taxon>
        <taxon>Pseudomonadati</taxon>
        <taxon>Planctomycetota</taxon>
        <taxon>Planctomycetia</taxon>
        <taxon>Planctomycetales</taxon>
        <taxon>Planctomycetaceae</taxon>
        <taxon>Calycomorphotria</taxon>
    </lineage>
</organism>
<evidence type="ECO:0000256" key="4">
    <source>
        <dbReference type="ARBA" id="ARBA00023270"/>
    </source>
</evidence>
<dbReference type="EMBL" id="CP036316">
    <property type="protein sequence ID" value="QDT65168.1"/>
    <property type="molecule type" value="Genomic_DNA"/>
</dbReference>
<evidence type="ECO:0000313" key="9">
    <source>
        <dbReference type="EMBL" id="QDT65168.1"/>
    </source>
</evidence>
<sequence>MLFDTSSGPKLIAATFTPFHPDCSINTDAIPIQVDFLIEHGISGLYILGSTGEGLSLTMEERQLVATRFVDAVDGRIPVIVQVGSECLQQSRELASHAQQIGADAISAVSPVYFKPESATVLVESMQIIASGAPSLPFYYYHIPGVTGVTANIYEFLELASRRIENFQGIKFTSPNIHEFQRCLERAGNRYEIMWGVDEMLLSGLASGANLAIGSTYNFAANVSLELIQAYQKGDMNLARQLQARTQALVETFLPYGPRVSQKVIMSLAGHECGPSRLPLRSMLPEERKSLEVDLAAIGFFDWISCSKVETAR</sequence>
<evidence type="ECO:0000256" key="6">
    <source>
        <dbReference type="PIRNR" id="PIRNR001365"/>
    </source>
</evidence>
<dbReference type="GO" id="GO:0008747">
    <property type="term" value="F:N-acetylneuraminate lyase activity"/>
    <property type="evidence" value="ECO:0007669"/>
    <property type="project" value="UniProtKB-EC"/>
</dbReference>
<feature type="binding site" evidence="8">
    <location>
        <position position="51"/>
    </location>
    <ligand>
        <name>pyruvate</name>
        <dbReference type="ChEBI" id="CHEBI:15361"/>
    </ligand>
</feature>
<dbReference type="PROSITE" id="PS00665">
    <property type="entry name" value="DHDPS_1"/>
    <property type="match status" value="1"/>
</dbReference>
<dbReference type="PRINTS" id="PR00146">
    <property type="entry name" value="DHPICSNTHASE"/>
</dbReference>
<dbReference type="EC" id="4.1.3.3" evidence="9"/>
<accession>A0A517T9W7</accession>
<feature type="active site" description="Proton donor/acceptor" evidence="7">
    <location>
        <position position="141"/>
    </location>
</feature>
<protein>
    <submittedName>
        <fullName evidence="9">N-acetylneuraminate lyase</fullName>
        <ecNumber evidence="9">4.1.3.3</ecNumber>
    </submittedName>
</protein>
<feature type="active site" description="Schiff-base intermediate with substrate" evidence="7">
    <location>
        <position position="171"/>
    </location>
</feature>
<dbReference type="PANTHER" id="PTHR12128:SF21">
    <property type="entry name" value="N-ACETYLNEURAMINATE LYASE"/>
    <property type="match status" value="1"/>
</dbReference>
<dbReference type="Pfam" id="PF00701">
    <property type="entry name" value="DHDPS"/>
    <property type="match status" value="1"/>
</dbReference>
<evidence type="ECO:0000313" key="10">
    <source>
        <dbReference type="Proteomes" id="UP000319976"/>
    </source>
</evidence>
<dbReference type="RefSeq" id="WP_145262951.1">
    <property type="nucleotide sequence ID" value="NZ_CP036316.1"/>
</dbReference>
<dbReference type="SUPFAM" id="SSF51569">
    <property type="entry name" value="Aldolase"/>
    <property type="match status" value="1"/>
</dbReference>
<keyword evidence="2" id="KW-0963">Cytoplasm</keyword>
<proteinExistence type="inferred from homology"/>
<dbReference type="InterPro" id="IPR002220">
    <property type="entry name" value="DapA-like"/>
</dbReference>
<dbReference type="KEGG" id="chya:V22_24150"/>
<dbReference type="PIRSF" id="PIRSF001365">
    <property type="entry name" value="DHDPS"/>
    <property type="match status" value="1"/>
</dbReference>
<dbReference type="InterPro" id="IPR013785">
    <property type="entry name" value="Aldolase_TIM"/>
</dbReference>
<dbReference type="SMART" id="SM01130">
    <property type="entry name" value="DHDPS"/>
    <property type="match status" value="1"/>
</dbReference>
<comment type="similarity">
    <text evidence="6">Belongs to the DapA family.</text>
</comment>
<evidence type="ECO:0000256" key="7">
    <source>
        <dbReference type="PIRSR" id="PIRSR001365-1"/>
    </source>
</evidence>
<name>A0A517T9W7_9PLAN</name>